<keyword evidence="2" id="KW-1185">Reference proteome</keyword>
<comment type="caution">
    <text evidence="1">The sequence shown here is derived from an EMBL/GenBank/DDBJ whole genome shotgun (WGS) entry which is preliminary data.</text>
</comment>
<name>A0A8J2H8Q5_COTCN</name>
<proteinExistence type="predicted"/>
<dbReference type="PANTHER" id="PTHR33332">
    <property type="entry name" value="REVERSE TRANSCRIPTASE DOMAIN-CONTAINING PROTEIN"/>
    <property type="match status" value="1"/>
</dbReference>
<evidence type="ECO:0000313" key="1">
    <source>
        <dbReference type="EMBL" id="CAG5084318.1"/>
    </source>
</evidence>
<reference evidence="1" key="1">
    <citation type="submission" date="2021-04" db="EMBL/GenBank/DDBJ databases">
        <authorList>
            <person name="Chebbi M.A.C M."/>
        </authorList>
    </citation>
    <scope>NUCLEOTIDE SEQUENCE</scope>
</reference>
<dbReference type="AlphaFoldDB" id="A0A8J2H8Q5"/>
<accession>A0A8J2H8Q5</accession>
<organism evidence="1 2">
    <name type="scientific">Cotesia congregata</name>
    <name type="common">Parasitoid wasp</name>
    <name type="synonym">Apanteles congregatus</name>
    <dbReference type="NCBI Taxonomy" id="51543"/>
    <lineage>
        <taxon>Eukaryota</taxon>
        <taxon>Metazoa</taxon>
        <taxon>Ecdysozoa</taxon>
        <taxon>Arthropoda</taxon>
        <taxon>Hexapoda</taxon>
        <taxon>Insecta</taxon>
        <taxon>Pterygota</taxon>
        <taxon>Neoptera</taxon>
        <taxon>Endopterygota</taxon>
        <taxon>Hymenoptera</taxon>
        <taxon>Apocrita</taxon>
        <taxon>Ichneumonoidea</taxon>
        <taxon>Braconidae</taxon>
        <taxon>Microgastrinae</taxon>
        <taxon>Cotesia</taxon>
    </lineage>
</organism>
<sequence length="132" mass="15380">MHNYNINGQQLPNSSSIKDLGIIFDTKLTFSAHIDKIVSQAYKVLGYLLRSGKDFKNNHTLVHLFNSLFRPILEYGSIVWSPATNRMISKIEKIQRKLCKYIAYRLRSRNIDNIYSQYKINSMHRVVDSVLT</sequence>
<evidence type="ECO:0000313" key="2">
    <source>
        <dbReference type="Proteomes" id="UP000786811"/>
    </source>
</evidence>
<dbReference type="PRINTS" id="PR01345">
    <property type="entry name" value="CERVTRCPTASE"/>
</dbReference>
<dbReference type="EMBL" id="CAJNRD030001118">
    <property type="protein sequence ID" value="CAG5084318.1"/>
    <property type="molecule type" value="Genomic_DNA"/>
</dbReference>
<gene>
    <name evidence="1" type="ORF">HICCMSTLAB_LOCUS4075</name>
</gene>
<dbReference type="Proteomes" id="UP000786811">
    <property type="component" value="Unassembled WGS sequence"/>
</dbReference>
<dbReference type="OrthoDB" id="7671495at2759"/>
<protein>
    <submittedName>
        <fullName evidence="1">Uncharacterized protein</fullName>
    </submittedName>
</protein>